<dbReference type="EMBL" id="JAPUFD010000002">
    <property type="protein sequence ID" value="MDI1485755.1"/>
    <property type="molecule type" value="Genomic_DNA"/>
</dbReference>
<name>A0AA43QFU4_9LECA</name>
<sequence length="283" mass="30584">MALTGESGESQYSTSEGLKARTYGDHRMLDENIESALILESDADWDMRLKSSMLGLAEGAREIADFQFDRSPGAHGMGTHPRDLSIPQAPAPYGDNWDLLWIGHCGAAGDPNGRAYSYHDPASGGREHAWVVDGAPTAAWGDLLQTRLVFQLRMACCMPAYAVSKRAAAKLDRKFAVGNAPVDLKLRSHCMEDLDLTCLGTYPSIFSVSESKTNIGSDKLGLDVDNVKAGLGMQISARLNSLLHLAEKGPEFWQKEWDVQVPTAENSTLSAGELVDSTQVGAV</sequence>
<organism evidence="1 2">
    <name type="scientific">Ramalina farinacea</name>
    <dbReference type="NCBI Taxonomy" id="258253"/>
    <lineage>
        <taxon>Eukaryota</taxon>
        <taxon>Fungi</taxon>
        <taxon>Dikarya</taxon>
        <taxon>Ascomycota</taxon>
        <taxon>Pezizomycotina</taxon>
        <taxon>Lecanoromycetes</taxon>
        <taxon>OSLEUM clade</taxon>
        <taxon>Lecanoromycetidae</taxon>
        <taxon>Lecanorales</taxon>
        <taxon>Lecanorineae</taxon>
        <taxon>Ramalinaceae</taxon>
        <taxon>Ramalina</taxon>
    </lineage>
</organism>
<proteinExistence type="predicted"/>
<reference evidence="1" key="1">
    <citation type="journal article" date="2023" name="Genome Biol. Evol.">
        <title>First Whole Genome Sequence and Flow Cytometry Genome Size Data for the Lichen-Forming Fungus Ramalina farinacea (Ascomycota).</title>
        <authorList>
            <person name="Llewellyn T."/>
            <person name="Mian S."/>
            <person name="Hill R."/>
            <person name="Leitch I.J."/>
            <person name="Gaya E."/>
        </authorList>
    </citation>
    <scope>NUCLEOTIDE SEQUENCE</scope>
    <source>
        <strain evidence="1">LIQ254RAFAR</strain>
    </source>
</reference>
<protein>
    <submittedName>
        <fullName evidence="1">Uncharacterized protein</fullName>
    </submittedName>
</protein>
<evidence type="ECO:0000313" key="2">
    <source>
        <dbReference type="Proteomes" id="UP001161017"/>
    </source>
</evidence>
<dbReference type="AlphaFoldDB" id="A0AA43QFU4"/>
<comment type="caution">
    <text evidence="1">The sequence shown here is derived from an EMBL/GenBank/DDBJ whole genome shotgun (WGS) entry which is preliminary data.</text>
</comment>
<evidence type="ECO:0000313" key="1">
    <source>
        <dbReference type="EMBL" id="MDI1485755.1"/>
    </source>
</evidence>
<keyword evidence="2" id="KW-1185">Reference proteome</keyword>
<dbReference type="Proteomes" id="UP001161017">
    <property type="component" value="Unassembled WGS sequence"/>
</dbReference>
<gene>
    <name evidence="1" type="ORF">OHK93_003944</name>
</gene>
<accession>A0AA43QFU4</accession>